<sequence length="65" mass="7105">MISQATKRLAQVKLSPSRIVRAKNSAAFKKTAGNSFGSFKEYRETAKTYGPLSASIASKRNLTHC</sequence>
<evidence type="ECO:0000313" key="2">
    <source>
        <dbReference type="Proteomes" id="UP000005220"/>
    </source>
</evidence>
<reference evidence="1 2" key="1">
    <citation type="journal article" date="2011" name="Proc. Natl. Acad. Sci. U.S.A.">
        <title>Evolutionary erosion of yeast sex chromosomes by mating-type switching accidents.</title>
        <authorList>
            <person name="Gordon J.L."/>
            <person name="Armisen D."/>
            <person name="Proux-Wera E."/>
            <person name="Oheigeartaigh S.S."/>
            <person name="Byrne K.P."/>
            <person name="Wolfe K.H."/>
        </authorList>
    </citation>
    <scope>NUCLEOTIDE SEQUENCE [LARGE SCALE GENOMIC DNA]</scope>
    <source>
        <strain evidence="2">ATCC 22294 / BCRC 22015 / CBS 2517 / CECT 1963 / NBRC 1671 / NRRL Y-8276</strain>
    </source>
</reference>
<keyword evidence="2" id="KW-1185">Reference proteome</keyword>
<name>H2AWP5_KAZAF</name>
<evidence type="ECO:0000313" key="1">
    <source>
        <dbReference type="EMBL" id="CCF58795.1"/>
    </source>
</evidence>
<dbReference type="GeneID" id="13884263"/>
<proteinExistence type="predicted"/>
<protein>
    <submittedName>
        <fullName evidence="1">Uncharacterized protein</fullName>
    </submittedName>
</protein>
<dbReference type="eggNOG" id="ENOG502SFDY">
    <property type="taxonomic scope" value="Eukaryota"/>
</dbReference>
<organism evidence="1 2">
    <name type="scientific">Kazachstania africana (strain ATCC 22294 / BCRC 22015 / CBS 2517 / CECT 1963 / NBRC 1671 / NRRL Y-8276)</name>
    <name type="common">Yeast</name>
    <name type="synonym">Kluyveromyces africanus</name>
    <dbReference type="NCBI Taxonomy" id="1071382"/>
    <lineage>
        <taxon>Eukaryota</taxon>
        <taxon>Fungi</taxon>
        <taxon>Dikarya</taxon>
        <taxon>Ascomycota</taxon>
        <taxon>Saccharomycotina</taxon>
        <taxon>Saccharomycetes</taxon>
        <taxon>Saccharomycetales</taxon>
        <taxon>Saccharomycetaceae</taxon>
        <taxon>Kazachstania</taxon>
    </lineage>
</organism>
<dbReference type="RefSeq" id="XP_003957930.1">
    <property type="nucleotide sequence ID" value="XM_003957881.1"/>
</dbReference>
<dbReference type="KEGG" id="kaf:KAFR_0F01980"/>
<dbReference type="OrthoDB" id="4052953at2759"/>
<gene>
    <name evidence="1" type="primary">KAFR0F01980</name>
    <name evidence="1" type="ORF">KAFR_0F01980</name>
</gene>
<dbReference type="HOGENOM" id="CLU_200666_0_0_1"/>
<dbReference type="Proteomes" id="UP000005220">
    <property type="component" value="Chromosome 6"/>
</dbReference>
<dbReference type="InParanoid" id="H2AWP5"/>
<accession>H2AWP5</accession>
<dbReference type="EMBL" id="HE650826">
    <property type="protein sequence ID" value="CCF58795.1"/>
    <property type="molecule type" value="Genomic_DNA"/>
</dbReference>
<dbReference type="AlphaFoldDB" id="H2AWP5"/>